<name>A0AA38U4L5_9AGAR</name>
<dbReference type="AlphaFoldDB" id="A0AA38U4L5"/>
<accession>A0AA38U4L5</accession>
<protein>
    <submittedName>
        <fullName evidence="2">Uncharacterized protein</fullName>
    </submittedName>
</protein>
<proteinExistence type="predicted"/>
<gene>
    <name evidence="2" type="ORF">F5878DRAFT_729636</name>
</gene>
<comment type="caution">
    <text evidence="2">The sequence shown here is derived from an EMBL/GenBank/DDBJ whole genome shotgun (WGS) entry which is preliminary data.</text>
</comment>
<organism evidence="2 3">
    <name type="scientific">Lentinula raphanica</name>
    <dbReference type="NCBI Taxonomy" id="153919"/>
    <lineage>
        <taxon>Eukaryota</taxon>
        <taxon>Fungi</taxon>
        <taxon>Dikarya</taxon>
        <taxon>Basidiomycota</taxon>
        <taxon>Agaricomycotina</taxon>
        <taxon>Agaricomycetes</taxon>
        <taxon>Agaricomycetidae</taxon>
        <taxon>Agaricales</taxon>
        <taxon>Marasmiineae</taxon>
        <taxon>Omphalotaceae</taxon>
        <taxon>Lentinula</taxon>
    </lineage>
</organism>
<evidence type="ECO:0000256" key="1">
    <source>
        <dbReference type="SAM" id="MobiDB-lite"/>
    </source>
</evidence>
<feature type="region of interest" description="Disordered" evidence="1">
    <location>
        <begin position="18"/>
        <end position="39"/>
    </location>
</feature>
<keyword evidence="3" id="KW-1185">Reference proteome</keyword>
<dbReference type="EMBL" id="MU807411">
    <property type="protein sequence ID" value="KAJ3831510.1"/>
    <property type="molecule type" value="Genomic_DNA"/>
</dbReference>
<sequence>MIAVNVVTSRSAVQLRKGLSPGQDSVFQTNDEDGGPSLNQTHLAQSQTGLSTSLNWFTKQFPRPPIASTLKTDLVNSTPNPTASFLSALIHWNGSQRSVNDPFNNPSYLMKNRPTMPPCIFSAPQAAPNIKVLSGKKFAKLMQSLRETVALLQFHDSSTPTFVNSFLESPPDAPSLEHIPPEPSPDFCSLIPETCPVIDWMSWDDRAAGYAFPEEVEPLAWDGFFFLLGQWSAS</sequence>
<evidence type="ECO:0000313" key="2">
    <source>
        <dbReference type="EMBL" id="KAJ3831510.1"/>
    </source>
</evidence>
<reference evidence="2" key="1">
    <citation type="submission" date="2022-08" db="EMBL/GenBank/DDBJ databases">
        <authorList>
            <consortium name="DOE Joint Genome Institute"/>
            <person name="Min B."/>
            <person name="Riley R."/>
            <person name="Sierra-Patev S."/>
            <person name="Naranjo-Ortiz M."/>
            <person name="Looney B."/>
            <person name="Konkel Z."/>
            <person name="Slot J.C."/>
            <person name="Sakamoto Y."/>
            <person name="Steenwyk J.L."/>
            <person name="Rokas A."/>
            <person name="Carro J."/>
            <person name="Camarero S."/>
            <person name="Ferreira P."/>
            <person name="Molpeceres G."/>
            <person name="Ruiz-Duenas F.J."/>
            <person name="Serrano A."/>
            <person name="Henrissat B."/>
            <person name="Drula E."/>
            <person name="Hughes K.W."/>
            <person name="Mata J.L."/>
            <person name="Ishikawa N.K."/>
            <person name="Vargas-Isla R."/>
            <person name="Ushijima S."/>
            <person name="Smith C.A."/>
            <person name="Ahrendt S."/>
            <person name="Andreopoulos W."/>
            <person name="He G."/>
            <person name="Labutti K."/>
            <person name="Lipzen A."/>
            <person name="Ng V."/>
            <person name="Sandor L."/>
            <person name="Barry K."/>
            <person name="Martinez A.T."/>
            <person name="Xiao Y."/>
            <person name="Gibbons J.G."/>
            <person name="Terashima K."/>
            <person name="Hibbett D.S."/>
            <person name="Grigoriev I.V."/>
        </authorList>
    </citation>
    <scope>NUCLEOTIDE SEQUENCE</scope>
    <source>
        <strain evidence="2">TFB9207</strain>
    </source>
</reference>
<evidence type="ECO:0000313" key="3">
    <source>
        <dbReference type="Proteomes" id="UP001163846"/>
    </source>
</evidence>
<dbReference type="Proteomes" id="UP001163846">
    <property type="component" value="Unassembled WGS sequence"/>
</dbReference>